<organism evidence="4 5">
    <name type="scientific">Septoria linicola</name>
    <dbReference type="NCBI Taxonomy" id="215465"/>
    <lineage>
        <taxon>Eukaryota</taxon>
        <taxon>Fungi</taxon>
        <taxon>Dikarya</taxon>
        <taxon>Ascomycota</taxon>
        <taxon>Pezizomycotina</taxon>
        <taxon>Dothideomycetes</taxon>
        <taxon>Dothideomycetidae</taxon>
        <taxon>Mycosphaerellales</taxon>
        <taxon>Mycosphaerellaceae</taxon>
        <taxon>Septoria</taxon>
    </lineage>
</organism>
<reference evidence="4" key="1">
    <citation type="submission" date="2022-06" db="EMBL/GenBank/DDBJ databases">
        <title>Complete genome sequences of two strains of the flax pathogen Septoria linicola.</title>
        <authorList>
            <person name="Lapalu N."/>
            <person name="Simon A."/>
            <person name="Demenou B."/>
            <person name="Paumier D."/>
            <person name="Guillot M.-P."/>
            <person name="Gout L."/>
            <person name="Valade R."/>
        </authorList>
    </citation>
    <scope>NUCLEOTIDE SEQUENCE</scope>
    <source>
        <strain evidence="4">SE15195</strain>
    </source>
</reference>
<proteinExistence type="inferred from homology"/>
<dbReference type="Proteomes" id="UP001056384">
    <property type="component" value="Chromosome 2"/>
</dbReference>
<dbReference type="PANTHER" id="PTHR23079:SF55">
    <property type="entry name" value="RNA-DIRECTED RNA POLYMERASE"/>
    <property type="match status" value="1"/>
</dbReference>
<feature type="compositionally biased region" description="Low complexity" evidence="2">
    <location>
        <begin position="332"/>
        <end position="343"/>
    </location>
</feature>
<dbReference type="GO" id="GO:0031380">
    <property type="term" value="C:nuclear RNA-directed RNA polymerase complex"/>
    <property type="evidence" value="ECO:0007669"/>
    <property type="project" value="TreeGrafter"/>
</dbReference>
<name>A0A9Q9AKL6_9PEZI</name>
<evidence type="ECO:0000256" key="1">
    <source>
        <dbReference type="RuleBase" id="RU363098"/>
    </source>
</evidence>
<dbReference type="InterPro" id="IPR007855">
    <property type="entry name" value="RDRP"/>
</dbReference>
<dbReference type="Pfam" id="PF05183">
    <property type="entry name" value="RdRP"/>
    <property type="match status" value="1"/>
</dbReference>
<feature type="region of interest" description="Disordered" evidence="2">
    <location>
        <begin position="259"/>
        <end position="301"/>
    </location>
</feature>
<feature type="region of interest" description="Disordered" evidence="2">
    <location>
        <begin position="315"/>
        <end position="365"/>
    </location>
</feature>
<comment type="catalytic activity">
    <reaction evidence="1">
        <text>RNA(n) + a ribonucleoside 5'-triphosphate = RNA(n+1) + diphosphate</text>
        <dbReference type="Rhea" id="RHEA:21248"/>
        <dbReference type="Rhea" id="RHEA-COMP:14527"/>
        <dbReference type="Rhea" id="RHEA-COMP:17342"/>
        <dbReference type="ChEBI" id="CHEBI:33019"/>
        <dbReference type="ChEBI" id="CHEBI:61557"/>
        <dbReference type="ChEBI" id="CHEBI:140395"/>
        <dbReference type="EC" id="2.7.7.48"/>
    </reaction>
</comment>
<sequence length="1397" mass="156735">MARKRKSSEVEALPPTAETAHGSEMEDKAATIVGQFKELCRAARLDLPTASSKSPDRGLQERSDKLWQAYRHLSWKNPQRLSEEVATFLCNVESGQASHGTRLGLLLDTLKTASDETATPRIDRFRNPVKSSNDLPTIPDQTQPCSTADYLNPPPSPSPLVSKMPGQANLKSSFKTKKAGADIAPSIKPVVQAFRPPTPPKANKAAERTKQQRLSFAAPPKPPVFIEPAAPAHRPVASNLKPNPNTSFASTGANTSFGQNNSFWSSQDTRKSSQTDATSFSDVPPPAHPRESTNYGSTLSSTEAEKWLEACRQFESSQKSSSTDKTIRPATSLSANSAESNSSDYTTAPTSPSKGIISGPRRAQDAVFQSSIQETDYGSSIGGSTLGDLDNYRFRPAGVFDHEMPDAPVLTTVHEGFTAAATHLGPNALNLPEDQPQLSTMQFEPTSSFARLALPSCFENLPFVIMWEAQRLLQNGNVSTSDLVARWKPRDLHTLYRLETSGQKGFEKGFASEGEIDLENITFGAGLQYSQSSAGPIFDLVLAAPKHDKSCDLQRRCGADRVLYVDVPSLSKPPQLHKGRDIMARFADMASKPQRFLGRRWILYVVQPNKQSKNSAISGSSRLIFFAIDDAPVWTLFDDIIPYHENAHQPARKLYTRLELSMSRTIAALQFHEDDIEFKAEDQFATRERDDDTFLDPDLRSLKAQVDSEHNFDPKKEMSDGCAVMSSWAYWQVHRALGMENIRSAFQARIGGAKGVWYKDREDFTGMDQQKPPGPHIKLARSQVKVNRSTLAGCNVHTLSFNVVKSNSYAKTSLMHTGFMPILLDRGVPKQVMLDVIRSQVRREMEQFEDAVKGGPHTLRRWMHAQNGMFEERNREREMLLRPDGLPLSRDERIVQLLEAGFDQCSLPYLAREVKLMAQQAFDLKKKNYKIKLDRSTTLMGIADPFGCLLPGEVHVNFSTPFLESTGMSWLRLNMDGLIARNPALAPWDIQKVKFVCKPELEHLPDLFIFSTRGRRPLASLLQGGDYDGDTFWGCWEPKFARFFKNAPCPVELPAPESFGIVKRKETLRHYVRNPQSDDEWCQWLGEMAVASLGMNLLGVVTKLHERLVYKTGDLKSRQAIQLVHLHDYLVDAGKQGYDFSFDALNEFKRSIDMPPSLPDPAYWEILKGDRNGTDYENEPDNYPVDKIAVVGNIIDEAYFNVVQPLMAESLQRVQEILAITGKRDPDLTKLYEQMLAASVDNPTIENALHELKSDLQKVRDYYGINYRKYDFDDLIAAVRLEYDQVLPHDTHDPTIVEWLRRCGSDLSMWDKLKASALAKFQHKGADNPGKFIFSIAGGELCQLKLSEMGSTRSMCMDQYRMLKLRKERKVKLRDDYASDHGDNLEDDELVGDTAYY</sequence>
<dbReference type="PANTHER" id="PTHR23079">
    <property type="entry name" value="RNA-DEPENDENT RNA POLYMERASE"/>
    <property type="match status" value="1"/>
</dbReference>
<gene>
    <name evidence="4" type="ORF">Slin15195_G029930</name>
</gene>
<feature type="compositionally biased region" description="Polar residues" evidence="2">
    <location>
        <begin position="344"/>
        <end position="353"/>
    </location>
</feature>
<keyword evidence="1 4" id="KW-0696">RNA-directed RNA polymerase</keyword>
<dbReference type="GO" id="GO:0030422">
    <property type="term" value="P:siRNA processing"/>
    <property type="evidence" value="ECO:0007669"/>
    <property type="project" value="TreeGrafter"/>
</dbReference>
<protein>
    <recommendedName>
        <fullName evidence="1">RNA-dependent RNA polymerase</fullName>
        <ecNumber evidence="1">2.7.7.48</ecNumber>
    </recommendedName>
</protein>
<evidence type="ECO:0000313" key="5">
    <source>
        <dbReference type="Proteomes" id="UP001056384"/>
    </source>
</evidence>
<dbReference type="GO" id="GO:0003968">
    <property type="term" value="F:RNA-directed RNA polymerase activity"/>
    <property type="evidence" value="ECO:0007669"/>
    <property type="project" value="UniProtKB-KW"/>
</dbReference>
<feature type="region of interest" description="Disordered" evidence="2">
    <location>
        <begin position="1"/>
        <end position="26"/>
    </location>
</feature>
<feature type="compositionally biased region" description="Polar residues" evidence="2">
    <location>
        <begin position="292"/>
        <end position="301"/>
    </location>
</feature>
<evidence type="ECO:0000259" key="3">
    <source>
        <dbReference type="Pfam" id="PF05183"/>
    </source>
</evidence>
<dbReference type="OrthoDB" id="10055769at2759"/>
<accession>A0A9Q9AKL6</accession>
<dbReference type="EMBL" id="CP099419">
    <property type="protein sequence ID" value="USW49674.1"/>
    <property type="molecule type" value="Genomic_DNA"/>
</dbReference>
<feature type="region of interest" description="Disordered" evidence="2">
    <location>
        <begin position="188"/>
        <end position="228"/>
    </location>
</feature>
<evidence type="ECO:0000256" key="2">
    <source>
        <dbReference type="SAM" id="MobiDB-lite"/>
    </source>
</evidence>
<dbReference type="GO" id="GO:0003723">
    <property type="term" value="F:RNA binding"/>
    <property type="evidence" value="ECO:0007669"/>
    <property type="project" value="UniProtKB-KW"/>
</dbReference>
<feature type="region of interest" description="Disordered" evidence="2">
    <location>
        <begin position="235"/>
        <end position="254"/>
    </location>
</feature>
<feature type="domain" description="RDRP core" evidence="3">
    <location>
        <begin position="540"/>
        <end position="1174"/>
    </location>
</feature>
<keyword evidence="1" id="KW-0548">Nucleotidyltransferase</keyword>
<feature type="compositionally biased region" description="Polar residues" evidence="2">
    <location>
        <begin position="315"/>
        <end position="324"/>
    </location>
</feature>
<keyword evidence="1" id="KW-0694">RNA-binding</keyword>
<comment type="similarity">
    <text evidence="1">Belongs to the RdRP family.</text>
</comment>
<dbReference type="InterPro" id="IPR057596">
    <property type="entry name" value="RDRP_core"/>
</dbReference>
<keyword evidence="5" id="KW-1185">Reference proteome</keyword>
<feature type="compositionally biased region" description="Polar residues" evidence="2">
    <location>
        <begin position="240"/>
        <end position="254"/>
    </location>
</feature>
<dbReference type="EC" id="2.7.7.48" evidence="1"/>
<keyword evidence="1" id="KW-0808">Transferase</keyword>
<evidence type="ECO:0000313" key="4">
    <source>
        <dbReference type="EMBL" id="USW49674.1"/>
    </source>
</evidence>